<dbReference type="EMBL" id="FPKU01000003">
    <property type="protein sequence ID" value="SFZ86358.1"/>
    <property type="molecule type" value="Genomic_DNA"/>
</dbReference>
<dbReference type="SUPFAM" id="SSF53850">
    <property type="entry name" value="Periplasmic binding protein-like II"/>
    <property type="match status" value="1"/>
</dbReference>
<evidence type="ECO:0000256" key="2">
    <source>
        <dbReference type="ARBA" id="ARBA00008520"/>
    </source>
</evidence>
<evidence type="ECO:0000256" key="3">
    <source>
        <dbReference type="ARBA" id="ARBA00022764"/>
    </source>
</evidence>
<evidence type="ECO:0000256" key="1">
    <source>
        <dbReference type="ARBA" id="ARBA00004418"/>
    </source>
</evidence>
<dbReference type="InterPro" id="IPR050490">
    <property type="entry name" value="Bact_solute-bd_prot1"/>
</dbReference>
<evidence type="ECO:0000313" key="4">
    <source>
        <dbReference type="EMBL" id="SFZ86358.1"/>
    </source>
</evidence>
<comment type="subcellular location">
    <subcellularLocation>
        <location evidence="1">Periplasm</location>
    </subcellularLocation>
</comment>
<dbReference type="Pfam" id="PF13416">
    <property type="entry name" value="SBP_bac_8"/>
    <property type="match status" value="1"/>
</dbReference>
<dbReference type="GO" id="GO:0042597">
    <property type="term" value="C:periplasmic space"/>
    <property type="evidence" value="ECO:0007669"/>
    <property type="project" value="UniProtKB-SubCell"/>
</dbReference>
<comment type="similarity">
    <text evidence="2">Belongs to the bacterial solute-binding protein 1 family.</text>
</comment>
<dbReference type="Proteomes" id="UP000183447">
    <property type="component" value="Unassembled WGS sequence"/>
</dbReference>
<dbReference type="AlphaFoldDB" id="A0A1K2I1V0"/>
<dbReference type="PROSITE" id="PS51318">
    <property type="entry name" value="TAT"/>
    <property type="match status" value="1"/>
</dbReference>
<keyword evidence="3" id="KW-0574">Periplasm</keyword>
<dbReference type="InterPro" id="IPR006059">
    <property type="entry name" value="SBP"/>
</dbReference>
<dbReference type="Gene3D" id="3.40.190.10">
    <property type="entry name" value="Periplasmic binding protein-like II"/>
    <property type="match status" value="1"/>
</dbReference>
<evidence type="ECO:0000313" key="5">
    <source>
        <dbReference type="Proteomes" id="UP000183447"/>
    </source>
</evidence>
<dbReference type="OrthoDB" id="2510110at2"/>
<reference evidence="4 5" key="1">
    <citation type="submission" date="2016-11" db="EMBL/GenBank/DDBJ databases">
        <authorList>
            <person name="Jaros S."/>
            <person name="Januszkiewicz K."/>
            <person name="Wedrychowicz H."/>
        </authorList>
    </citation>
    <scope>NUCLEOTIDE SEQUENCE [LARGE SCALE GENOMIC DNA]</scope>
    <source>
        <strain evidence="4 5">ATCC 23634</strain>
    </source>
</reference>
<proteinExistence type="inferred from homology"/>
<dbReference type="PANTHER" id="PTHR43649">
    <property type="entry name" value="ARABINOSE-BINDING PROTEIN-RELATED"/>
    <property type="match status" value="1"/>
</dbReference>
<dbReference type="PANTHER" id="PTHR43649:SF12">
    <property type="entry name" value="DIACETYLCHITOBIOSE BINDING PROTEIN DASA"/>
    <property type="match status" value="1"/>
</dbReference>
<accession>A0A1K2I1V0</accession>
<sequence length="440" mass="46648">MNDTQSTLAGRWSRRALVRFAGASGLALAVAMAALPAHALEGKVTYWGGLIFSEAANKLLVDTITAWGQANGVETEVVMINQNETVQKVSAAVASNTMPDALDLNLDLLLLLSRQGVFTEVSDVYDAVGAANGGWFPSVAATSDLISAESGRYGVPFGVTGNLILRRNDLLSEKGFAEAPATWQELADQAVAVTASPVFGLGLALSNVGDGNVQIAVMQSFGGRVADDAGENAAIKSEGTRAYLQWLKDAWDKGAFPPGVATWDGAGDNQAYLSGQAAFIANTGSVGIAAKTQDPELYDATLYSPLPRGPVENVNPINMQFRAIPATSQNPEAAKALIEHLYNPEFLNAYYQAAIYGPVLNANKDFAAFDGSDPIKSGLLGLTENGTAPAWPDVYNAAYADIYTNYVIPKMAQRVVIDGWDFDRAMDEAQASAQAIYDKY</sequence>
<name>A0A1K2I1V0_9HYPH</name>
<dbReference type="InterPro" id="IPR006311">
    <property type="entry name" value="TAT_signal"/>
</dbReference>
<gene>
    <name evidence="4" type="ORF">SAMN02983003_3538</name>
</gene>
<keyword evidence="4" id="KW-0762">Sugar transport</keyword>
<keyword evidence="5" id="KW-1185">Reference proteome</keyword>
<keyword evidence="4" id="KW-0813">Transport</keyword>
<protein>
    <submittedName>
        <fullName evidence="4">Multiple sugar transport system substrate-binding protein</fullName>
    </submittedName>
</protein>
<dbReference type="STRING" id="665118.SAMN02983003_3538"/>
<organism evidence="4 5">
    <name type="scientific">Devosia enhydra</name>
    <dbReference type="NCBI Taxonomy" id="665118"/>
    <lineage>
        <taxon>Bacteria</taxon>
        <taxon>Pseudomonadati</taxon>
        <taxon>Pseudomonadota</taxon>
        <taxon>Alphaproteobacteria</taxon>
        <taxon>Hyphomicrobiales</taxon>
        <taxon>Devosiaceae</taxon>
        <taxon>Devosia</taxon>
    </lineage>
</organism>
<dbReference type="RefSeq" id="WP_084603637.1">
    <property type="nucleotide sequence ID" value="NZ_FPKU01000003.1"/>
</dbReference>